<feature type="transmembrane region" description="Helical" evidence="8">
    <location>
        <begin position="203"/>
        <end position="222"/>
    </location>
</feature>
<feature type="transmembrane region" description="Helical" evidence="8">
    <location>
        <begin position="37"/>
        <end position="56"/>
    </location>
</feature>
<keyword evidence="7 8" id="KW-0472">Membrane</keyword>
<evidence type="ECO:0000256" key="3">
    <source>
        <dbReference type="ARBA" id="ARBA00022448"/>
    </source>
</evidence>
<evidence type="ECO:0000256" key="5">
    <source>
        <dbReference type="ARBA" id="ARBA00022692"/>
    </source>
</evidence>
<evidence type="ECO:0000256" key="2">
    <source>
        <dbReference type="ARBA" id="ARBA00010145"/>
    </source>
</evidence>
<sequence>MPLDHPVVSSLLPVVLLIVVGLITGKLKLIRQEAVRDLSNLVFLVLTQALLFRTMSSVHIETLDFRPVSLYFAVAAGLFTALLLIQGASSRAAVIALSGTFSNTVMIGIPLVGLAYGKEALVLLFTLISLHALVLLTFATVVLELLHAREQSRYSDAPERHPLVSIGLAVRNAVVHPVPMPIIAGLLFAQTGWTLPDVVDRPLVLLGNAFGPVALVLVGVTLSQASIGRHLKGALVVSAVKTLLHPALMALAGYVFGLRGMSLTVLVVAASLPIGANVFLFSQRYQKAEDLVTASVAVSTLVALVSVTLVMTLVPLIA</sequence>
<keyword evidence="4" id="KW-1003">Cell membrane</keyword>
<protein>
    <submittedName>
        <fullName evidence="9">Permease</fullName>
    </submittedName>
</protein>
<feature type="transmembrane region" description="Helical" evidence="8">
    <location>
        <begin position="234"/>
        <end position="256"/>
    </location>
</feature>
<dbReference type="EMBL" id="JAVDXO010000008">
    <property type="protein sequence ID" value="MDR7307992.1"/>
    <property type="molecule type" value="Genomic_DNA"/>
</dbReference>
<keyword evidence="5 8" id="KW-0812">Transmembrane</keyword>
<proteinExistence type="inferred from homology"/>
<gene>
    <name evidence="9" type="ORF">J2X15_003297</name>
</gene>
<feature type="transmembrane region" description="Helical" evidence="8">
    <location>
        <begin position="6"/>
        <end position="25"/>
    </location>
</feature>
<feature type="transmembrane region" description="Helical" evidence="8">
    <location>
        <begin position="92"/>
        <end position="116"/>
    </location>
</feature>
<evidence type="ECO:0000256" key="6">
    <source>
        <dbReference type="ARBA" id="ARBA00022989"/>
    </source>
</evidence>
<evidence type="ECO:0000256" key="4">
    <source>
        <dbReference type="ARBA" id="ARBA00022475"/>
    </source>
</evidence>
<comment type="caution">
    <text evidence="9">The sequence shown here is derived from an EMBL/GenBank/DDBJ whole genome shotgun (WGS) entry which is preliminary data.</text>
</comment>
<dbReference type="Pfam" id="PF03547">
    <property type="entry name" value="Mem_trans"/>
    <property type="match status" value="1"/>
</dbReference>
<feature type="transmembrane region" description="Helical" evidence="8">
    <location>
        <begin position="68"/>
        <end position="85"/>
    </location>
</feature>
<evidence type="ECO:0000313" key="9">
    <source>
        <dbReference type="EMBL" id="MDR7307992.1"/>
    </source>
</evidence>
<dbReference type="PANTHER" id="PTHR36838:SF3">
    <property type="entry name" value="TRANSPORTER AUXIN EFFLUX CARRIER EC FAMILY"/>
    <property type="match status" value="1"/>
</dbReference>
<dbReference type="InterPro" id="IPR038770">
    <property type="entry name" value="Na+/solute_symporter_sf"/>
</dbReference>
<dbReference type="PANTHER" id="PTHR36838">
    <property type="entry name" value="AUXIN EFFLUX CARRIER FAMILY PROTEIN"/>
    <property type="match status" value="1"/>
</dbReference>
<dbReference type="RefSeq" id="WP_409034297.1">
    <property type="nucleotide sequence ID" value="NZ_JAVDXO010000008.1"/>
</dbReference>
<comment type="subcellular location">
    <subcellularLocation>
        <location evidence="1">Cell membrane</location>
        <topology evidence="1">Multi-pass membrane protein</topology>
    </subcellularLocation>
</comment>
<keyword evidence="10" id="KW-1185">Reference proteome</keyword>
<dbReference type="Proteomes" id="UP001268089">
    <property type="component" value="Unassembled WGS sequence"/>
</dbReference>
<feature type="transmembrane region" description="Helical" evidence="8">
    <location>
        <begin position="168"/>
        <end position="191"/>
    </location>
</feature>
<feature type="transmembrane region" description="Helical" evidence="8">
    <location>
        <begin position="292"/>
        <end position="317"/>
    </location>
</feature>
<feature type="transmembrane region" description="Helical" evidence="8">
    <location>
        <begin position="262"/>
        <end position="280"/>
    </location>
</feature>
<evidence type="ECO:0000256" key="1">
    <source>
        <dbReference type="ARBA" id="ARBA00004651"/>
    </source>
</evidence>
<reference evidence="9 10" key="1">
    <citation type="submission" date="2023-07" db="EMBL/GenBank/DDBJ databases">
        <title>Sorghum-associated microbial communities from plants grown in Nebraska, USA.</title>
        <authorList>
            <person name="Schachtman D."/>
        </authorList>
    </citation>
    <scope>NUCLEOTIDE SEQUENCE [LARGE SCALE GENOMIC DNA]</scope>
    <source>
        <strain evidence="9 10">BE308</strain>
    </source>
</reference>
<feature type="transmembrane region" description="Helical" evidence="8">
    <location>
        <begin position="122"/>
        <end position="147"/>
    </location>
</feature>
<comment type="similarity">
    <text evidence="2">Belongs to the auxin efflux carrier (TC 2.A.69) family.</text>
</comment>
<evidence type="ECO:0000313" key="10">
    <source>
        <dbReference type="Proteomes" id="UP001268089"/>
    </source>
</evidence>
<evidence type="ECO:0000256" key="8">
    <source>
        <dbReference type="SAM" id="Phobius"/>
    </source>
</evidence>
<organism evidence="9 10">
    <name type="scientific">Rhodoferax saidenbachensis</name>
    <dbReference type="NCBI Taxonomy" id="1484693"/>
    <lineage>
        <taxon>Bacteria</taxon>
        <taxon>Pseudomonadati</taxon>
        <taxon>Pseudomonadota</taxon>
        <taxon>Betaproteobacteria</taxon>
        <taxon>Burkholderiales</taxon>
        <taxon>Comamonadaceae</taxon>
        <taxon>Rhodoferax</taxon>
    </lineage>
</organism>
<keyword evidence="3" id="KW-0813">Transport</keyword>
<name>A0ABU1ZR18_9BURK</name>
<accession>A0ABU1ZR18</accession>
<dbReference type="InterPro" id="IPR004776">
    <property type="entry name" value="Mem_transp_PIN-like"/>
</dbReference>
<dbReference type="Gene3D" id="1.20.1530.20">
    <property type="match status" value="1"/>
</dbReference>
<evidence type="ECO:0000256" key="7">
    <source>
        <dbReference type="ARBA" id="ARBA00023136"/>
    </source>
</evidence>
<keyword evidence="6 8" id="KW-1133">Transmembrane helix</keyword>